<name>A0A7R9CC92_TIMCR</name>
<sequence>MAAVSVKASKGWQKPPTRLYEDNYGFGINFYQPMIDYLDAKEEKRAPKEYPHLPWSNERGLERYSSKKLVKAYSEKDLRRLVEARTKADHGAFTLTKPKTHLSLTETTSAVSAINRKGSTKEEVRVKKMSDDVFDDNMEQLASALRSAKAYAIGKSAKAIESHLLAESLRNLSSNTEVDIRSFQRRAEVSSHDSREHEWFMEQRKMKEEELEQLTQPLDQLKVELLGKQTSIEIEQLNSRVVEAETRLKTEVTRIKKKLHIQITELEMSLDVANKNNIELQKTIKKQSLTLTELQAHYDEVQRQLQVTLDQYGIAQRRLQSLTAEVEEIRGNYEQALRIKKSVEIQLEESVSRINELTVINVNLSSSKSKIEQELSVLASDYDEVTRELRVSDERFQRVQVELKHTVEVLHEEQERIVKIDAIKKSLEIEVKNLSVRLEEVEANAIVGGKRIISKLESRVSREVVSKTKISIPYSLKVSEEKYRHPPRWRNWSTC</sequence>
<reference evidence="4" key="1">
    <citation type="submission" date="2020-11" db="EMBL/GenBank/DDBJ databases">
        <authorList>
            <person name="Tran Van P."/>
        </authorList>
    </citation>
    <scope>NUCLEOTIDE SEQUENCE</scope>
</reference>
<dbReference type="EMBL" id="OC316584">
    <property type="protein sequence ID" value="CAD7392749.1"/>
    <property type="molecule type" value="Genomic_DNA"/>
</dbReference>
<dbReference type="Gene3D" id="1.20.5.370">
    <property type="match status" value="1"/>
</dbReference>
<dbReference type="InterPro" id="IPR002928">
    <property type="entry name" value="Myosin_tail"/>
</dbReference>
<dbReference type="AlphaFoldDB" id="A0A7R9CC92"/>
<dbReference type="SUPFAM" id="SSF90257">
    <property type="entry name" value="Myosin rod fragments"/>
    <property type="match status" value="1"/>
</dbReference>
<evidence type="ECO:0000256" key="2">
    <source>
        <dbReference type="SAM" id="Coils"/>
    </source>
</evidence>
<protein>
    <recommendedName>
        <fullName evidence="3">Myosin tail domain-containing protein</fullName>
    </recommendedName>
</protein>
<feature type="coiled-coil region" evidence="2">
    <location>
        <begin position="204"/>
        <end position="339"/>
    </location>
</feature>
<dbReference type="InterPro" id="IPR014751">
    <property type="entry name" value="XRCC4-like_C"/>
</dbReference>
<feature type="domain" description="Myosin tail" evidence="3">
    <location>
        <begin position="242"/>
        <end position="461"/>
    </location>
</feature>
<gene>
    <name evidence="4" type="ORF">TCEB3V08_LOCUS757</name>
</gene>
<dbReference type="GO" id="GO:0016459">
    <property type="term" value="C:myosin complex"/>
    <property type="evidence" value="ECO:0007669"/>
    <property type="project" value="InterPro"/>
</dbReference>
<proteinExistence type="predicted"/>
<evidence type="ECO:0000313" key="4">
    <source>
        <dbReference type="EMBL" id="CAD7392749.1"/>
    </source>
</evidence>
<accession>A0A7R9CC92</accession>
<organism evidence="4">
    <name type="scientific">Timema cristinae</name>
    <name type="common">Walking stick</name>
    <dbReference type="NCBI Taxonomy" id="61476"/>
    <lineage>
        <taxon>Eukaryota</taxon>
        <taxon>Metazoa</taxon>
        <taxon>Ecdysozoa</taxon>
        <taxon>Arthropoda</taxon>
        <taxon>Hexapoda</taxon>
        <taxon>Insecta</taxon>
        <taxon>Pterygota</taxon>
        <taxon>Neoptera</taxon>
        <taxon>Polyneoptera</taxon>
        <taxon>Phasmatodea</taxon>
        <taxon>Timematodea</taxon>
        <taxon>Timematoidea</taxon>
        <taxon>Timematidae</taxon>
        <taxon>Timema</taxon>
    </lineage>
</organism>
<dbReference type="Pfam" id="PF01576">
    <property type="entry name" value="Myosin_tail_1"/>
    <property type="match status" value="1"/>
</dbReference>
<keyword evidence="1 2" id="KW-0175">Coiled coil</keyword>
<evidence type="ECO:0000259" key="3">
    <source>
        <dbReference type="Pfam" id="PF01576"/>
    </source>
</evidence>
<evidence type="ECO:0000256" key="1">
    <source>
        <dbReference type="ARBA" id="ARBA00023054"/>
    </source>
</evidence>